<dbReference type="InterPro" id="IPR003599">
    <property type="entry name" value="Ig_sub"/>
</dbReference>
<name>A0A4Z2HP83_9TELE</name>
<keyword evidence="1" id="KW-0393">Immunoglobulin domain</keyword>
<keyword evidence="3" id="KW-1133">Transmembrane helix</keyword>
<feature type="transmembrane region" description="Helical" evidence="3">
    <location>
        <begin position="139"/>
        <end position="161"/>
    </location>
</feature>
<dbReference type="PROSITE" id="PS50835">
    <property type="entry name" value="IG_LIKE"/>
    <property type="match status" value="1"/>
</dbReference>
<dbReference type="Proteomes" id="UP000314294">
    <property type="component" value="Unassembled WGS sequence"/>
</dbReference>
<organism evidence="5 6">
    <name type="scientific">Liparis tanakae</name>
    <name type="common">Tanaka's snailfish</name>
    <dbReference type="NCBI Taxonomy" id="230148"/>
    <lineage>
        <taxon>Eukaryota</taxon>
        <taxon>Metazoa</taxon>
        <taxon>Chordata</taxon>
        <taxon>Craniata</taxon>
        <taxon>Vertebrata</taxon>
        <taxon>Euteleostomi</taxon>
        <taxon>Actinopterygii</taxon>
        <taxon>Neopterygii</taxon>
        <taxon>Teleostei</taxon>
        <taxon>Neoteleostei</taxon>
        <taxon>Acanthomorphata</taxon>
        <taxon>Eupercaria</taxon>
        <taxon>Perciformes</taxon>
        <taxon>Cottioidei</taxon>
        <taxon>Cottales</taxon>
        <taxon>Liparidae</taxon>
        <taxon>Liparis</taxon>
    </lineage>
</organism>
<feature type="region of interest" description="Disordered" evidence="2">
    <location>
        <begin position="169"/>
        <end position="230"/>
    </location>
</feature>
<dbReference type="SUPFAM" id="SSF48726">
    <property type="entry name" value="Immunoglobulin"/>
    <property type="match status" value="1"/>
</dbReference>
<keyword evidence="6" id="KW-1185">Reference proteome</keyword>
<gene>
    <name evidence="5" type="ORF">EYF80_023016</name>
</gene>
<reference evidence="5 6" key="1">
    <citation type="submission" date="2019-03" db="EMBL/GenBank/DDBJ databases">
        <title>First draft genome of Liparis tanakae, snailfish: a comprehensive survey of snailfish specific genes.</title>
        <authorList>
            <person name="Kim W."/>
            <person name="Song I."/>
            <person name="Jeong J.-H."/>
            <person name="Kim D."/>
            <person name="Kim S."/>
            <person name="Ryu S."/>
            <person name="Song J.Y."/>
            <person name="Lee S.K."/>
        </authorList>
    </citation>
    <scope>NUCLEOTIDE SEQUENCE [LARGE SCALE GENOMIC DNA]</scope>
    <source>
        <tissue evidence="5">Muscle</tissue>
    </source>
</reference>
<sequence>MIQSCAPLGVSGQVHVVLDDIRRTEEVPLGSSVTFNCRLRVPAFDRLRVFWYFNSTSFSDSNTLQEKIKEKSPGLTSGDQDPDAPWRMHTLINVTERESGWYFCKITIEIPLLSTTNSSGTKVVIMTAPTDTFSPIDRWVWVTLGVSTASLMILLVACVLLRRRRRRRSREEDPVYANTRRVANKQPSPRPRADQLEAGPSSQNLRNPSPGGGALAQRVEPDPGREQPAASLNRLRCGAFTGRFTLRGATGCWGGRAYDTLHLLSQDVMRVPSVFHSSAETRHATQVEPAEMLECSYLPFCAPAPAGTCPVDVVRYSEIFHLFLCDVLRASRGPAGAPHKQNKTTSTAYAVHSLT</sequence>
<dbReference type="AlphaFoldDB" id="A0A4Z2HP83"/>
<dbReference type="InterPro" id="IPR013783">
    <property type="entry name" value="Ig-like_fold"/>
</dbReference>
<accession>A0A4Z2HP83</accession>
<evidence type="ECO:0000259" key="4">
    <source>
        <dbReference type="PROSITE" id="PS50835"/>
    </source>
</evidence>
<evidence type="ECO:0000256" key="2">
    <source>
        <dbReference type="SAM" id="MobiDB-lite"/>
    </source>
</evidence>
<dbReference type="InterPro" id="IPR007110">
    <property type="entry name" value="Ig-like_dom"/>
</dbReference>
<protein>
    <recommendedName>
        <fullName evidence="4">Ig-like domain-containing protein</fullName>
    </recommendedName>
</protein>
<keyword evidence="3" id="KW-0472">Membrane</keyword>
<keyword evidence="3" id="KW-0812">Transmembrane</keyword>
<dbReference type="Gene3D" id="2.60.40.10">
    <property type="entry name" value="Immunoglobulins"/>
    <property type="match status" value="1"/>
</dbReference>
<evidence type="ECO:0000256" key="1">
    <source>
        <dbReference type="ARBA" id="ARBA00023319"/>
    </source>
</evidence>
<comment type="caution">
    <text evidence="5">The sequence shown here is derived from an EMBL/GenBank/DDBJ whole genome shotgun (WGS) entry which is preliminary data.</text>
</comment>
<evidence type="ECO:0000256" key="3">
    <source>
        <dbReference type="SAM" id="Phobius"/>
    </source>
</evidence>
<dbReference type="EMBL" id="SRLO01000214">
    <property type="protein sequence ID" value="TNN66774.1"/>
    <property type="molecule type" value="Genomic_DNA"/>
</dbReference>
<dbReference type="InterPro" id="IPR036179">
    <property type="entry name" value="Ig-like_dom_sf"/>
</dbReference>
<dbReference type="Pfam" id="PF00047">
    <property type="entry name" value="ig"/>
    <property type="match status" value="1"/>
</dbReference>
<evidence type="ECO:0000313" key="5">
    <source>
        <dbReference type="EMBL" id="TNN66774.1"/>
    </source>
</evidence>
<dbReference type="OrthoDB" id="8958081at2759"/>
<dbReference type="SMART" id="SM00409">
    <property type="entry name" value="IG"/>
    <property type="match status" value="1"/>
</dbReference>
<proteinExistence type="predicted"/>
<dbReference type="InterPro" id="IPR013151">
    <property type="entry name" value="Immunoglobulin_dom"/>
</dbReference>
<evidence type="ECO:0000313" key="6">
    <source>
        <dbReference type="Proteomes" id="UP000314294"/>
    </source>
</evidence>
<feature type="domain" description="Ig-like" evidence="4">
    <location>
        <begin position="7"/>
        <end position="125"/>
    </location>
</feature>